<feature type="signal peptide" evidence="2">
    <location>
        <begin position="1"/>
        <end position="25"/>
    </location>
</feature>
<dbReference type="RefSeq" id="WP_179463646.1">
    <property type="nucleotide sequence ID" value="NZ_JACBZX010000001.1"/>
</dbReference>
<organism evidence="3 4">
    <name type="scientific">Janibacter alkaliphilus</name>
    <dbReference type="NCBI Taxonomy" id="1069963"/>
    <lineage>
        <taxon>Bacteria</taxon>
        <taxon>Bacillati</taxon>
        <taxon>Actinomycetota</taxon>
        <taxon>Actinomycetes</taxon>
        <taxon>Micrococcales</taxon>
        <taxon>Intrasporangiaceae</taxon>
        <taxon>Janibacter</taxon>
    </lineage>
</organism>
<dbReference type="EMBL" id="JACBZX010000001">
    <property type="protein sequence ID" value="NYG38454.1"/>
    <property type="molecule type" value="Genomic_DNA"/>
</dbReference>
<accession>A0A852XDD0</accession>
<evidence type="ECO:0000313" key="4">
    <source>
        <dbReference type="Proteomes" id="UP000592181"/>
    </source>
</evidence>
<proteinExistence type="predicted"/>
<keyword evidence="2" id="KW-0732">Signal</keyword>
<evidence type="ECO:0000256" key="1">
    <source>
        <dbReference type="SAM" id="MobiDB-lite"/>
    </source>
</evidence>
<keyword evidence="4" id="KW-1185">Reference proteome</keyword>
<dbReference type="PROSITE" id="PS51257">
    <property type="entry name" value="PROKAR_LIPOPROTEIN"/>
    <property type="match status" value="1"/>
</dbReference>
<name>A0A852XDD0_9MICO</name>
<gene>
    <name evidence="3" type="ORF">BJY28_002923</name>
</gene>
<evidence type="ECO:0000313" key="3">
    <source>
        <dbReference type="EMBL" id="NYG38454.1"/>
    </source>
</evidence>
<evidence type="ECO:0008006" key="5">
    <source>
        <dbReference type="Google" id="ProtNLM"/>
    </source>
</evidence>
<dbReference type="AlphaFoldDB" id="A0A852XDD0"/>
<feature type="compositionally biased region" description="Low complexity" evidence="1">
    <location>
        <begin position="23"/>
        <end position="56"/>
    </location>
</feature>
<reference evidence="3 4" key="1">
    <citation type="submission" date="2020-07" db="EMBL/GenBank/DDBJ databases">
        <title>Sequencing the genomes of 1000 actinobacteria strains.</title>
        <authorList>
            <person name="Klenk H.-P."/>
        </authorList>
    </citation>
    <scope>NUCLEOTIDE SEQUENCE [LARGE SCALE GENOMIC DNA]</scope>
    <source>
        <strain evidence="3 4">DSM 24723</strain>
    </source>
</reference>
<evidence type="ECO:0000256" key="2">
    <source>
        <dbReference type="SAM" id="SignalP"/>
    </source>
</evidence>
<comment type="caution">
    <text evidence="3">The sequence shown here is derived from an EMBL/GenBank/DDBJ whole genome shotgun (WGS) entry which is preliminary data.</text>
</comment>
<feature type="region of interest" description="Disordered" evidence="1">
    <location>
        <begin position="23"/>
        <end position="140"/>
    </location>
</feature>
<protein>
    <recommendedName>
        <fullName evidence="5">Lipoprotein</fullName>
    </recommendedName>
</protein>
<dbReference type="Proteomes" id="UP000592181">
    <property type="component" value="Unassembled WGS sequence"/>
</dbReference>
<sequence>MPGRPRLVSIPAALALLLVAGCGSAQDQDQDQDQGSGSSSSASSGGGSSTSSSSTSAPEVGTSWEYGSTEHGPTASLPAEEPSGATLRFETGTVGSRAVITRPDGDRGCPGEVQEVLAEPADGPGGQSSGMDADDGSGTIMTVVSPVEPLWEVAQQGPVMTVTTTCESGEESVYTFAVAGLDTDQMSGFPQD</sequence>
<feature type="chain" id="PRO_5032905346" description="Lipoprotein" evidence="2">
    <location>
        <begin position="26"/>
        <end position="192"/>
    </location>
</feature>